<dbReference type="Proteomes" id="UP001056455">
    <property type="component" value="Chromosome"/>
</dbReference>
<dbReference type="RefSeq" id="WP_252594684.1">
    <property type="nucleotide sequence ID" value="NZ_CP099489.1"/>
</dbReference>
<sequence length="199" mass="21814">MATRTLYAVRHGLADPLGQLTDQGREQCHHLGRRLANQPIDVVWHSPLSRARDSAAVIAEHLEVPLVDEAGELIDHVPHVPTREQVSGSSWEGFFDGYDAGEARAGRQLADQLTARFATPPAPGARSTHEVLVTHAYPIAWLVRDALGAPPQSWLSLTWMANTGVTVIEHTRGEPPAVHMVNDQSHLPAEFTWPGVSRE</sequence>
<dbReference type="InterPro" id="IPR029033">
    <property type="entry name" value="His_PPase_superfam"/>
</dbReference>
<name>A0ABY4YX16_9MICO</name>
<dbReference type="Gene3D" id="3.40.50.1240">
    <property type="entry name" value="Phosphoglycerate mutase-like"/>
    <property type="match status" value="1"/>
</dbReference>
<dbReference type="InterPro" id="IPR051021">
    <property type="entry name" value="Mito_Ser/Thr_phosphatase"/>
</dbReference>
<dbReference type="CDD" id="cd07067">
    <property type="entry name" value="HP_PGM_like"/>
    <property type="match status" value="1"/>
</dbReference>
<evidence type="ECO:0000313" key="2">
    <source>
        <dbReference type="EMBL" id="USQ81295.1"/>
    </source>
</evidence>
<dbReference type="SUPFAM" id="SSF53254">
    <property type="entry name" value="Phosphoglycerate mutase-like"/>
    <property type="match status" value="1"/>
</dbReference>
<gene>
    <name evidence="2" type="ORF">NF556_06520</name>
</gene>
<evidence type="ECO:0000256" key="1">
    <source>
        <dbReference type="ARBA" id="ARBA00022801"/>
    </source>
</evidence>
<keyword evidence="1" id="KW-0378">Hydrolase</keyword>
<proteinExistence type="predicted"/>
<dbReference type="Pfam" id="PF00300">
    <property type="entry name" value="His_Phos_1"/>
    <property type="match status" value="1"/>
</dbReference>
<reference evidence="2" key="1">
    <citation type="submission" date="2022-06" db="EMBL/GenBank/DDBJ databases">
        <title>Ornithinimicrobium HY1793.</title>
        <authorList>
            <person name="Huang Y."/>
        </authorList>
    </citation>
    <scope>NUCLEOTIDE SEQUENCE</scope>
    <source>
        <strain evidence="2">HY1793</strain>
    </source>
</reference>
<dbReference type="EMBL" id="CP099489">
    <property type="protein sequence ID" value="USQ81295.1"/>
    <property type="molecule type" value="Genomic_DNA"/>
</dbReference>
<dbReference type="PANTHER" id="PTHR20935:SF0">
    <property type="entry name" value="SERINE_THREONINE-PROTEIN PHOSPHATASE PGAM5, MITOCHONDRIAL"/>
    <property type="match status" value="1"/>
</dbReference>
<accession>A0ABY4YX16</accession>
<protein>
    <submittedName>
        <fullName evidence="2">Histidine phosphatase family protein</fullName>
    </submittedName>
</protein>
<dbReference type="InterPro" id="IPR013078">
    <property type="entry name" value="His_Pase_superF_clade-1"/>
</dbReference>
<keyword evidence="3" id="KW-1185">Reference proteome</keyword>
<evidence type="ECO:0000313" key="3">
    <source>
        <dbReference type="Proteomes" id="UP001056455"/>
    </source>
</evidence>
<organism evidence="2 3">
    <name type="scientific">Ornithinimicrobium faecis</name>
    <dbReference type="NCBI Taxonomy" id="2934158"/>
    <lineage>
        <taxon>Bacteria</taxon>
        <taxon>Bacillati</taxon>
        <taxon>Actinomycetota</taxon>
        <taxon>Actinomycetes</taxon>
        <taxon>Micrococcales</taxon>
        <taxon>Ornithinimicrobiaceae</taxon>
        <taxon>Ornithinimicrobium</taxon>
    </lineage>
</organism>
<dbReference type="PANTHER" id="PTHR20935">
    <property type="entry name" value="PHOSPHOGLYCERATE MUTASE-RELATED"/>
    <property type="match status" value="1"/>
</dbReference>